<sequence>MAGRLSTATSTTLQVDDLVYLQRKLGDNHLAHQPDVNLGCQFLLRCLHYSTQRRLGALTGTQYCFAQLPTADKQTI</sequence>
<name>A0A016UCU2_9BILA</name>
<keyword evidence="2" id="KW-1185">Reference proteome</keyword>
<evidence type="ECO:0000313" key="1">
    <source>
        <dbReference type="EMBL" id="EYC12970.1"/>
    </source>
</evidence>
<dbReference type="Proteomes" id="UP000024635">
    <property type="component" value="Unassembled WGS sequence"/>
</dbReference>
<organism evidence="1 2">
    <name type="scientific">Ancylostoma ceylanicum</name>
    <dbReference type="NCBI Taxonomy" id="53326"/>
    <lineage>
        <taxon>Eukaryota</taxon>
        <taxon>Metazoa</taxon>
        <taxon>Ecdysozoa</taxon>
        <taxon>Nematoda</taxon>
        <taxon>Chromadorea</taxon>
        <taxon>Rhabditida</taxon>
        <taxon>Rhabditina</taxon>
        <taxon>Rhabditomorpha</taxon>
        <taxon>Strongyloidea</taxon>
        <taxon>Ancylostomatidae</taxon>
        <taxon>Ancylostomatinae</taxon>
        <taxon>Ancylostoma</taxon>
    </lineage>
</organism>
<gene>
    <name evidence="1" type="primary">Acey_s0045.g1191</name>
    <name evidence="1" type="ORF">Y032_0045g1191</name>
</gene>
<protein>
    <submittedName>
        <fullName evidence="1">Uncharacterized protein</fullName>
    </submittedName>
</protein>
<dbReference type="AlphaFoldDB" id="A0A016UCU2"/>
<accession>A0A016UCU2</accession>
<reference evidence="2" key="1">
    <citation type="journal article" date="2015" name="Nat. Genet.">
        <title>The genome and transcriptome of the zoonotic hookworm Ancylostoma ceylanicum identify infection-specific gene families.</title>
        <authorList>
            <person name="Schwarz E.M."/>
            <person name="Hu Y."/>
            <person name="Antoshechkin I."/>
            <person name="Miller M.M."/>
            <person name="Sternberg P.W."/>
            <person name="Aroian R.V."/>
        </authorList>
    </citation>
    <scope>NUCLEOTIDE SEQUENCE</scope>
    <source>
        <strain evidence="2">HY135</strain>
    </source>
</reference>
<proteinExistence type="predicted"/>
<comment type="caution">
    <text evidence="1">The sequence shown here is derived from an EMBL/GenBank/DDBJ whole genome shotgun (WGS) entry which is preliminary data.</text>
</comment>
<evidence type="ECO:0000313" key="2">
    <source>
        <dbReference type="Proteomes" id="UP000024635"/>
    </source>
</evidence>
<dbReference type="EMBL" id="JARK01001381">
    <property type="protein sequence ID" value="EYC12970.1"/>
    <property type="molecule type" value="Genomic_DNA"/>
</dbReference>